<feature type="transmembrane region" description="Helical" evidence="6">
    <location>
        <begin position="436"/>
        <end position="454"/>
    </location>
</feature>
<feature type="transmembrane region" description="Helical" evidence="6">
    <location>
        <begin position="186"/>
        <end position="210"/>
    </location>
</feature>
<feature type="transmembrane region" description="Helical" evidence="6">
    <location>
        <begin position="40"/>
        <end position="62"/>
    </location>
</feature>
<name>A0A8J6PSU7_9HYPH</name>
<feature type="transmembrane region" description="Helical" evidence="6">
    <location>
        <begin position="474"/>
        <end position="493"/>
    </location>
</feature>
<evidence type="ECO:0000256" key="1">
    <source>
        <dbReference type="ARBA" id="ARBA00004651"/>
    </source>
</evidence>
<organism evidence="7 8">
    <name type="scientific">Oryzicola mucosus</name>
    <dbReference type="NCBI Taxonomy" id="2767425"/>
    <lineage>
        <taxon>Bacteria</taxon>
        <taxon>Pseudomonadati</taxon>
        <taxon>Pseudomonadota</taxon>
        <taxon>Alphaproteobacteria</taxon>
        <taxon>Hyphomicrobiales</taxon>
        <taxon>Phyllobacteriaceae</taxon>
        <taxon>Oryzicola</taxon>
    </lineage>
</organism>
<dbReference type="Proteomes" id="UP000643405">
    <property type="component" value="Unassembled WGS sequence"/>
</dbReference>
<keyword evidence="3 6" id="KW-0812">Transmembrane</keyword>
<protein>
    <recommendedName>
        <fullName evidence="9">Lipopolysaccharide biosynthesis protein</fullName>
    </recommendedName>
</protein>
<accession>A0A8J6PSU7</accession>
<dbReference type="PANTHER" id="PTHR30250:SF26">
    <property type="entry name" value="PSMA PROTEIN"/>
    <property type="match status" value="1"/>
</dbReference>
<gene>
    <name evidence="7" type="ORF">ICI42_02245</name>
</gene>
<feature type="transmembrane region" description="Helical" evidence="6">
    <location>
        <begin position="115"/>
        <end position="135"/>
    </location>
</feature>
<dbReference type="PANTHER" id="PTHR30250">
    <property type="entry name" value="PST FAMILY PREDICTED COLANIC ACID TRANSPORTER"/>
    <property type="match status" value="1"/>
</dbReference>
<feature type="transmembrane region" description="Helical" evidence="6">
    <location>
        <begin position="155"/>
        <end position="174"/>
    </location>
</feature>
<evidence type="ECO:0008006" key="9">
    <source>
        <dbReference type="Google" id="ProtNLM"/>
    </source>
</evidence>
<evidence type="ECO:0000313" key="8">
    <source>
        <dbReference type="Proteomes" id="UP000643405"/>
    </source>
</evidence>
<dbReference type="EMBL" id="JACVVX010000001">
    <property type="protein sequence ID" value="MBD0413476.1"/>
    <property type="molecule type" value="Genomic_DNA"/>
</dbReference>
<dbReference type="InterPro" id="IPR050833">
    <property type="entry name" value="Poly_Biosynth_Transport"/>
</dbReference>
<evidence type="ECO:0000256" key="5">
    <source>
        <dbReference type="ARBA" id="ARBA00023136"/>
    </source>
</evidence>
<comment type="caution">
    <text evidence="7">The sequence shown here is derived from an EMBL/GenBank/DDBJ whole genome shotgun (WGS) entry which is preliminary data.</text>
</comment>
<feature type="transmembrane region" description="Helical" evidence="6">
    <location>
        <begin position="216"/>
        <end position="239"/>
    </location>
</feature>
<keyword evidence="5 6" id="KW-0472">Membrane</keyword>
<evidence type="ECO:0000256" key="4">
    <source>
        <dbReference type="ARBA" id="ARBA00022989"/>
    </source>
</evidence>
<feature type="transmembrane region" description="Helical" evidence="6">
    <location>
        <begin position="74"/>
        <end position="94"/>
    </location>
</feature>
<dbReference type="GO" id="GO:0005886">
    <property type="term" value="C:plasma membrane"/>
    <property type="evidence" value="ECO:0007669"/>
    <property type="project" value="UniProtKB-SubCell"/>
</dbReference>
<keyword evidence="2" id="KW-1003">Cell membrane</keyword>
<evidence type="ECO:0000256" key="3">
    <source>
        <dbReference type="ARBA" id="ARBA00022692"/>
    </source>
</evidence>
<dbReference type="RefSeq" id="WP_188162909.1">
    <property type="nucleotide sequence ID" value="NZ_JACVVX010000001.1"/>
</dbReference>
<evidence type="ECO:0000313" key="7">
    <source>
        <dbReference type="EMBL" id="MBD0413476.1"/>
    </source>
</evidence>
<keyword evidence="4 6" id="KW-1133">Transmembrane helix</keyword>
<proteinExistence type="predicted"/>
<keyword evidence="8" id="KW-1185">Reference proteome</keyword>
<feature type="transmembrane region" description="Helical" evidence="6">
    <location>
        <begin position="405"/>
        <end position="424"/>
    </location>
</feature>
<reference evidence="7" key="1">
    <citation type="submission" date="2020-09" db="EMBL/GenBank/DDBJ databases">
        <title>Genome seq and assembly of Tianweitania sp.</title>
        <authorList>
            <person name="Chhetri G."/>
        </authorList>
    </citation>
    <scope>NUCLEOTIDE SEQUENCE</scope>
    <source>
        <strain evidence="7">Rool2</strain>
    </source>
</reference>
<comment type="subcellular location">
    <subcellularLocation>
        <location evidence="1">Cell membrane</location>
        <topology evidence="1">Multi-pass membrane protein</topology>
    </subcellularLocation>
</comment>
<feature type="transmembrane region" description="Helical" evidence="6">
    <location>
        <begin position="499"/>
        <end position="517"/>
    </location>
</feature>
<dbReference type="AlphaFoldDB" id="A0A8J6PSU7"/>
<evidence type="ECO:0000256" key="2">
    <source>
        <dbReference type="ARBA" id="ARBA00022475"/>
    </source>
</evidence>
<feature type="transmembrane region" description="Helical" evidence="6">
    <location>
        <begin position="334"/>
        <end position="358"/>
    </location>
</feature>
<evidence type="ECO:0000256" key="6">
    <source>
        <dbReference type="SAM" id="Phobius"/>
    </source>
</evidence>
<sequence>MPFSLILDDAMPNRHMQSSRHEFVRVSTLSERFRYGVGRILANSVVTWLQIVGVTLAKLLTTPFLLNALGAENFGSYAAATSIALLTSFLTGAMQATSLRAIALEAKDADSRGKLFNALLGLHLWTAVCVLLIGYSLGSWVVAHLLVVPEDVRSTVQVVFLITLGTAAFGTLLAPYEAYLQYKERFAVFAFLDLARSWLLVPVSYGLMYYDGQRMIIYATIMAASTILTNLVGMAVVLYDDPLTRPRPTQFFNPAAYRKHGAIFSWSLVGSLSAVARNQGLTVLMNVLGGPTASAAFAIGNQMQGALRQLASSIQVVLAPRVYSKEASGDRNEMVGAALAACRISTLVAVALAVPLVVEMPTVLLFWLGDMDPTIAFVARILILSQLVDQTSVGAGMANMAMGQVGRFQSIAGGLSLLVLPLGYGVGVLTGDFRDALGVSVIVVGIVVVARILLLQSRAPGIMRRWGIETLSRVAFASVPPTVIAIAVASLLPPSLSRLALTIAVTSAVFGVSAYWLGLSAKERAMLAGLVSRVNRQS</sequence>